<organism evidence="2 3">
    <name type="scientific">Salinimicrobium marinum</name>
    <dbReference type="NCBI Taxonomy" id="680283"/>
    <lineage>
        <taxon>Bacteria</taxon>
        <taxon>Pseudomonadati</taxon>
        <taxon>Bacteroidota</taxon>
        <taxon>Flavobacteriia</taxon>
        <taxon>Flavobacteriales</taxon>
        <taxon>Flavobacteriaceae</taxon>
        <taxon>Salinimicrobium</taxon>
    </lineage>
</organism>
<protein>
    <recommendedName>
        <fullName evidence="4">Tissue inhibitor of metalloproteinase</fullName>
    </recommendedName>
</protein>
<dbReference type="Proteomes" id="UP000610456">
    <property type="component" value="Unassembled WGS sequence"/>
</dbReference>
<keyword evidence="1" id="KW-0732">Signal</keyword>
<accession>A0A918VVC8</accession>
<dbReference type="EMBL" id="BMXB01000001">
    <property type="protein sequence ID" value="GHA26344.1"/>
    <property type="molecule type" value="Genomic_DNA"/>
</dbReference>
<evidence type="ECO:0000313" key="2">
    <source>
        <dbReference type="EMBL" id="GHA26344.1"/>
    </source>
</evidence>
<evidence type="ECO:0008006" key="4">
    <source>
        <dbReference type="Google" id="ProtNLM"/>
    </source>
</evidence>
<evidence type="ECO:0000256" key="1">
    <source>
        <dbReference type="SAM" id="SignalP"/>
    </source>
</evidence>
<dbReference type="RefSeq" id="WP_189603013.1">
    <property type="nucleotide sequence ID" value="NZ_BMXB01000001.1"/>
</dbReference>
<dbReference type="AlphaFoldDB" id="A0A918VVC8"/>
<feature type="signal peptide" evidence="1">
    <location>
        <begin position="1"/>
        <end position="20"/>
    </location>
</feature>
<gene>
    <name evidence="2" type="ORF">GCM10007103_04630</name>
</gene>
<keyword evidence="3" id="KW-1185">Reference proteome</keyword>
<feature type="chain" id="PRO_5038034452" description="Tissue inhibitor of metalloproteinase" evidence="1">
    <location>
        <begin position="21"/>
        <end position="162"/>
    </location>
</feature>
<reference evidence="2" key="1">
    <citation type="journal article" date="2014" name="Int. J. Syst. Evol. Microbiol.">
        <title>Complete genome sequence of Corynebacterium casei LMG S-19264T (=DSM 44701T), isolated from a smear-ripened cheese.</title>
        <authorList>
            <consortium name="US DOE Joint Genome Institute (JGI-PGF)"/>
            <person name="Walter F."/>
            <person name="Albersmeier A."/>
            <person name="Kalinowski J."/>
            <person name="Ruckert C."/>
        </authorList>
    </citation>
    <scope>NUCLEOTIDE SEQUENCE</scope>
    <source>
        <strain evidence="2">KCTC 12719</strain>
    </source>
</reference>
<name>A0A918VVC8_9FLAO</name>
<sequence>MVTKQILILILLLSSTKTFACECVNVVDNSFLGKTKSFDFIVKGEIDQVAPESVTMTVEEVYKGSIKENTIQLLRGGPDCMHSLDFKPGDKLIIGLVNAYYEQYPNAYMVPGCITSVIYVKGQKAYTPELQPHMFKKPKITMFESTIRLEVLERMIRRKVGS</sequence>
<comment type="caution">
    <text evidence="2">The sequence shown here is derived from an EMBL/GenBank/DDBJ whole genome shotgun (WGS) entry which is preliminary data.</text>
</comment>
<proteinExistence type="predicted"/>
<reference evidence="2" key="2">
    <citation type="submission" date="2020-09" db="EMBL/GenBank/DDBJ databases">
        <authorList>
            <person name="Sun Q."/>
            <person name="Kim S."/>
        </authorList>
    </citation>
    <scope>NUCLEOTIDE SEQUENCE</scope>
    <source>
        <strain evidence="2">KCTC 12719</strain>
    </source>
</reference>
<evidence type="ECO:0000313" key="3">
    <source>
        <dbReference type="Proteomes" id="UP000610456"/>
    </source>
</evidence>